<feature type="compositionally biased region" description="Low complexity" evidence="2">
    <location>
        <begin position="302"/>
        <end position="312"/>
    </location>
</feature>
<feature type="compositionally biased region" description="Polar residues" evidence="2">
    <location>
        <begin position="517"/>
        <end position="528"/>
    </location>
</feature>
<evidence type="ECO:0008006" key="5">
    <source>
        <dbReference type="Google" id="ProtNLM"/>
    </source>
</evidence>
<feature type="compositionally biased region" description="Low complexity" evidence="2">
    <location>
        <begin position="494"/>
        <end position="507"/>
    </location>
</feature>
<keyword evidence="4" id="KW-1185">Reference proteome</keyword>
<evidence type="ECO:0000256" key="1">
    <source>
        <dbReference type="SAM" id="Coils"/>
    </source>
</evidence>
<feature type="region of interest" description="Disordered" evidence="2">
    <location>
        <begin position="493"/>
        <end position="538"/>
    </location>
</feature>
<dbReference type="EMBL" id="BQNB010014458">
    <property type="protein sequence ID" value="GJT28412.1"/>
    <property type="molecule type" value="Genomic_DNA"/>
</dbReference>
<reference evidence="3" key="1">
    <citation type="journal article" date="2022" name="Int. J. Mol. Sci.">
        <title>Draft Genome of Tanacetum Coccineum: Genomic Comparison of Closely Related Tanacetum-Family Plants.</title>
        <authorList>
            <person name="Yamashiro T."/>
            <person name="Shiraishi A."/>
            <person name="Nakayama K."/>
            <person name="Satake H."/>
        </authorList>
    </citation>
    <scope>NUCLEOTIDE SEQUENCE</scope>
</reference>
<protein>
    <recommendedName>
        <fullName evidence="5">Synaptobrevin, longin-like domain protein</fullName>
    </recommendedName>
</protein>
<feature type="coiled-coil region" evidence="1">
    <location>
        <begin position="354"/>
        <end position="395"/>
    </location>
</feature>
<comment type="caution">
    <text evidence="3">The sequence shown here is derived from an EMBL/GenBank/DDBJ whole genome shotgun (WGS) entry which is preliminary data.</text>
</comment>
<feature type="coiled-coil region" evidence="1">
    <location>
        <begin position="555"/>
        <end position="592"/>
    </location>
</feature>
<reference evidence="3" key="2">
    <citation type="submission" date="2022-01" db="EMBL/GenBank/DDBJ databases">
        <authorList>
            <person name="Yamashiro T."/>
            <person name="Shiraishi A."/>
            <person name="Satake H."/>
            <person name="Nakayama K."/>
        </authorList>
    </citation>
    <scope>NUCLEOTIDE SEQUENCE</scope>
</reference>
<proteinExistence type="predicted"/>
<organism evidence="3 4">
    <name type="scientific">Tanacetum coccineum</name>
    <dbReference type="NCBI Taxonomy" id="301880"/>
    <lineage>
        <taxon>Eukaryota</taxon>
        <taxon>Viridiplantae</taxon>
        <taxon>Streptophyta</taxon>
        <taxon>Embryophyta</taxon>
        <taxon>Tracheophyta</taxon>
        <taxon>Spermatophyta</taxon>
        <taxon>Magnoliopsida</taxon>
        <taxon>eudicotyledons</taxon>
        <taxon>Gunneridae</taxon>
        <taxon>Pentapetalae</taxon>
        <taxon>asterids</taxon>
        <taxon>campanulids</taxon>
        <taxon>Asterales</taxon>
        <taxon>Asteraceae</taxon>
        <taxon>Asteroideae</taxon>
        <taxon>Anthemideae</taxon>
        <taxon>Anthemidinae</taxon>
        <taxon>Tanacetum</taxon>
    </lineage>
</organism>
<evidence type="ECO:0000313" key="3">
    <source>
        <dbReference type="EMBL" id="GJT28412.1"/>
    </source>
</evidence>
<feature type="region of interest" description="Disordered" evidence="2">
    <location>
        <begin position="287"/>
        <end position="315"/>
    </location>
</feature>
<evidence type="ECO:0000256" key="2">
    <source>
        <dbReference type="SAM" id="MobiDB-lite"/>
    </source>
</evidence>
<accession>A0ABQ5CQN1</accession>
<evidence type="ECO:0000313" key="4">
    <source>
        <dbReference type="Proteomes" id="UP001151760"/>
    </source>
</evidence>
<dbReference type="Proteomes" id="UP001151760">
    <property type="component" value="Unassembled WGS sequence"/>
</dbReference>
<name>A0ABQ5CQN1_9ASTR</name>
<keyword evidence="1" id="KW-0175">Coiled coil</keyword>
<sequence>MTTLQFADTHNLVAFLSKPAESEGFEQIVDFLNANPIRYALTINPTIYTSCIEQFWATVKVKTVNGEVQLQALVDGKKIIVTEASVRRDLQLNDEEGTDCLPNATIFEELTRMGYEKLSQKLTFYKAFFSPQWKFLIHTILQCLSAKTTAWNEFSSTMASAIICLATNQKFNFSKYIFESMVKNLENVSGKFLMYPRFVQVFLEKQLEGMSNHKRIYVTPSHTKKIFGNMRRVGKGFSGRETPLFPTMMVQAQEEMGEDEAVYEEMDDSLVRTATTATILDVEQDSGNIDKAQFKTTPNEPSSPGTSSGGSPRRQETIGDKIAQTRSENVSKLSNNLLLVRGNTLKSGDDSLKLQELMEFCTKLQQRVLDLENTKTAQAQKITSLKLRVKKLEKKGGSRTHKLKRLYKVDRSARIVSSDEASLGDQEDASKQGRKIDDIDKDAKITLVDETQGRHGDDIMFDVISTASIIPVSATSLTNVEITLAQALAELKSSKPTTAASTSPRSKGPVIHEEEQVTTPTVSSQQPSHAKIQDKGKAKMIEPEHVKKLSEKYQLKLDEEVAQRLQAEFDEQERIKREKAEKEAKVNIALKETWDDIQAKIDADFLLAKRLQAIEQEELTIEERAILFQQLLEKRRNHFATKRAEEKTNKPPTRAQQRSIMCTYLKNMEGWKPKDLKSKSFARDELEQESVKKQKVDKDKETIELKSLMQVIPDKEEVAIDAIRLATKPPTIVD</sequence>
<gene>
    <name evidence="3" type="ORF">Tco_0908687</name>
</gene>